<proteinExistence type="predicted"/>
<keyword evidence="3" id="KW-1185">Reference proteome</keyword>
<keyword evidence="1" id="KW-1133">Transmembrane helix</keyword>
<protein>
    <submittedName>
        <fullName evidence="2">Uncharacterized protein</fullName>
    </submittedName>
</protein>
<dbReference type="EMBL" id="JADGJH010000413">
    <property type="protein sequence ID" value="KAJ3129666.1"/>
    <property type="molecule type" value="Genomic_DNA"/>
</dbReference>
<dbReference type="Proteomes" id="UP001211907">
    <property type="component" value="Unassembled WGS sequence"/>
</dbReference>
<name>A0AAD5T6U7_9FUNG</name>
<organism evidence="2 3">
    <name type="scientific">Physocladia obscura</name>
    <dbReference type="NCBI Taxonomy" id="109957"/>
    <lineage>
        <taxon>Eukaryota</taxon>
        <taxon>Fungi</taxon>
        <taxon>Fungi incertae sedis</taxon>
        <taxon>Chytridiomycota</taxon>
        <taxon>Chytridiomycota incertae sedis</taxon>
        <taxon>Chytridiomycetes</taxon>
        <taxon>Chytridiales</taxon>
        <taxon>Chytriomycetaceae</taxon>
        <taxon>Physocladia</taxon>
    </lineage>
</organism>
<sequence>MTTNSTNGSQFATAAYDRYHANYDHEHDQVSNQRDSWLPFNFPVFIQRIDNESQSPNGFVHLRNRKWKRIHTTHIRYDTSPYFFDETMPDALEGKQSNFIYSRRIHSVNEILSGQKSIKDVSHIHRHAASLVIIVSAIMLFAVLPANFPVYFAVCLIGFVAWTTAQAYVSIVPRYEKLVRDTCLEWTNNDIHLHLAYESRRATPVKHDGIWSVIRGMVTPEKTDWFLAVYESVAIFPVQVYGGHREDGSGWTAVTIDAGTARMLPLYSPPWDATPAPQYIGNSSIITNESGSIHGEAAANNCRDSNNVQVTRSFDGDTILNSENEGSQHQHRYHQHQHQEGILVARGVDPNDDDGDVPLTDALEMPSYKCEYTATKPQH</sequence>
<feature type="transmembrane region" description="Helical" evidence="1">
    <location>
        <begin position="150"/>
        <end position="171"/>
    </location>
</feature>
<dbReference type="AlphaFoldDB" id="A0AAD5T6U7"/>
<comment type="caution">
    <text evidence="2">The sequence shown here is derived from an EMBL/GenBank/DDBJ whole genome shotgun (WGS) entry which is preliminary data.</text>
</comment>
<keyword evidence="1" id="KW-0812">Transmembrane</keyword>
<keyword evidence="1" id="KW-0472">Membrane</keyword>
<feature type="transmembrane region" description="Helical" evidence="1">
    <location>
        <begin position="124"/>
        <end position="144"/>
    </location>
</feature>
<evidence type="ECO:0000313" key="2">
    <source>
        <dbReference type="EMBL" id="KAJ3129666.1"/>
    </source>
</evidence>
<accession>A0AAD5T6U7</accession>
<evidence type="ECO:0000256" key="1">
    <source>
        <dbReference type="SAM" id="Phobius"/>
    </source>
</evidence>
<reference evidence="2" key="1">
    <citation type="submission" date="2020-05" db="EMBL/GenBank/DDBJ databases">
        <title>Phylogenomic resolution of chytrid fungi.</title>
        <authorList>
            <person name="Stajich J.E."/>
            <person name="Amses K."/>
            <person name="Simmons R."/>
            <person name="Seto K."/>
            <person name="Myers J."/>
            <person name="Bonds A."/>
            <person name="Quandt C.A."/>
            <person name="Barry K."/>
            <person name="Liu P."/>
            <person name="Grigoriev I."/>
            <person name="Longcore J.E."/>
            <person name="James T.Y."/>
        </authorList>
    </citation>
    <scope>NUCLEOTIDE SEQUENCE</scope>
    <source>
        <strain evidence="2">JEL0513</strain>
    </source>
</reference>
<evidence type="ECO:0000313" key="3">
    <source>
        <dbReference type="Proteomes" id="UP001211907"/>
    </source>
</evidence>
<gene>
    <name evidence="2" type="ORF">HK100_008473</name>
</gene>